<dbReference type="Proteomes" id="UP000678393">
    <property type="component" value="Unassembled WGS sequence"/>
</dbReference>
<sequence>TPMSSPLVEIDPKTYSDIQTQSLARLLFDTKEANKSLKFEVDDLKQKLHDAGGDIKLLREQIVRSRVGTTDEGMNTRHFPAHEREHLVKQLEVSREEFVQLERDLQQVLDEKEELVTERDAYRTKYERLNTELNYILGGDEKRIVDIDALSMEN</sequence>
<protein>
    <submittedName>
        <fullName evidence="4">Uncharacterized protein</fullName>
    </submittedName>
</protein>
<keyword evidence="5" id="KW-1185">Reference proteome</keyword>
<feature type="non-terminal residue" evidence="4">
    <location>
        <position position="1"/>
    </location>
</feature>
<keyword evidence="2 3" id="KW-0175">Coiled coil</keyword>
<dbReference type="EMBL" id="CAJHNH020006667">
    <property type="protein sequence ID" value="CAG5133973.1"/>
    <property type="molecule type" value="Genomic_DNA"/>
</dbReference>
<evidence type="ECO:0000313" key="4">
    <source>
        <dbReference type="EMBL" id="CAG5133973.1"/>
    </source>
</evidence>
<proteinExistence type="inferred from homology"/>
<dbReference type="AlphaFoldDB" id="A0A8S3ZWH0"/>
<evidence type="ECO:0000313" key="5">
    <source>
        <dbReference type="Proteomes" id="UP000678393"/>
    </source>
</evidence>
<dbReference type="PANTHER" id="PTHR21682:SF2">
    <property type="entry name" value="COILED-COIL DOMAIN-CONTAINING PROTEIN 149"/>
    <property type="match status" value="1"/>
</dbReference>
<dbReference type="Pfam" id="PF09789">
    <property type="entry name" value="CC149"/>
    <property type="match status" value="1"/>
</dbReference>
<accession>A0A8S3ZWH0</accession>
<dbReference type="InterPro" id="IPR019179">
    <property type="entry name" value="CC149"/>
</dbReference>
<evidence type="ECO:0000256" key="3">
    <source>
        <dbReference type="SAM" id="Coils"/>
    </source>
</evidence>
<dbReference type="PANTHER" id="PTHR21682">
    <property type="entry name" value="COILED-COIL DOMAIN-CONTAINING PROTEIN 149"/>
    <property type="match status" value="1"/>
</dbReference>
<organism evidence="4 5">
    <name type="scientific">Candidula unifasciata</name>
    <dbReference type="NCBI Taxonomy" id="100452"/>
    <lineage>
        <taxon>Eukaryota</taxon>
        <taxon>Metazoa</taxon>
        <taxon>Spiralia</taxon>
        <taxon>Lophotrochozoa</taxon>
        <taxon>Mollusca</taxon>
        <taxon>Gastropoda</taxon>
        <taxon>Heterobranchia</taxon>
        <taxon>Euthyneura</taxon>
        <taxon>Panpulmonata</taxon>
        <taxon>Eupulmonata</taxon>
        <taxon>Stylommatophora</taxon>
        <taxon>Helicina</taxon>
        <taxon>Helicoidea</taxon>
        <taxon>Geomitridae</taxon>
        <taxon>Candidula</taxon>
    </lineage>
</organism>
<dbReference type="OrthoDB" id="5917629at2759"/>
<reference evidence="4" key="1">
    <citation type="submission" date="2021-04" db="EMBL/GenBank/DDBJ databases">
        <authorList>
            <consortium name="Molecular Ecology Group"/>
        </authorList>
    </citation>
    <scope>NUCLEOTIDE SEQUENCE</scope>
</reference>
<evidence type="ECO:0000256" key="1">
    <source>
        <dbReference type="ARBA" id="ARBA00005872"/>
    </source>
</evidence>
<comment type="caution">
    <text evidence="4">The sequence shown here is derived from an EMBL/GenBank/DDBJ whole genome shotgun (WGS) entry which is preliminary data.</text>
</comment>
<feature type="coiled-coil region" evidence="3">
    <location>
        <begin position="41"/>
        <end position="132"/>
    </location>
</feature>
<comment type="similarity">
    <text evidence="1">Belongs to the CCDC149 family.</text>
</comment>
<name>A0A8S3ZWH0_9EUPU</name>
<feature type="non-terminal residue" evidence="4">
    <location>
        <position position="154"/>
    </location>
</feature>
<evidence type="ECO:0000256" key="2">
    <source>
        <dbReference type="ARBA" id="ARBA00023054"/>
    </source>
</evidence>
<gene>
    <name evidence="4" type="ORF">CUNI_LOCUS19531</name>
</gene>